<dbReference type="InterPro" id="IPR036291">
    <property type="entry name" value="NAD(P)-bd_dom_sf"/>
</dbReference>
<comment type="similarity">
    <text evidence="1">Belongs to the short-chain dehydrogenases/reductases (SDR) family.</text>
</comment>
<dbReference type="FunFam" id="3.40.50.720:FF:000173">
    <property type="entry name" value="3-oxoacyl-[acyl-carrier protein] reductase"/>
    <property type="match status" value="1"/>
</dbReference>
<dbReference type="PANTHER" id="PTHR42879">
    <property type="entry name" value="3-OXOACYL-(ACYL-CARRIER-PROTEIN) REDUCTASE"/>
    <property type="match status" value="1"/>
</dbReference>
<sequence>MALVTGSSRGLGAAVARRLARDGYTVAVNGLHGDGRLAEVVAAIWDEGGTAEGFAADVTDREQAEELVAAVSATLGVVGALVLNATGPQPEAPLEDVAWRDHLDQLDFFVRSPVLLGQAVLPGMRERRFGRIVHIDSEIADRPPAGRSAYATAKNAQIGLMRSWANELAGYGITVNTVAPGFIPVERHADVDDATRSAYLATVPVGRMGTPDDVAYAVSVLASPEAGFITGQRILVDGGRSLHI</sequence>
<dbReference type="AlphaFoldDB" id="A0A939PJG5"/>
<dbReference type="Proteomes" id="UP000669179">
    <property type="component" value="Unassembled WGS sequence"/>
</dbReference>
<dbReference type="Pfam" id="PF13561">
    <property type="entry name" value="adh_short_C2"/>
    <property type="match status" value="1"/>
</dbReference>
<dbReference type="InterPro" id="IPR050259">
    <property type="entry name" value="SDR"/>
</dbReference>
<proteinExistence type="inferred from homology"/>
<dbReference type="GO" id="GO:0016491">
    <property type="term" value="F:oxidoreductase activity"/>
    <property type="evidence" value="ECO:0007669"/>
    <property type="project" value="UniProtKB-KW"/>
</dbReference>
<name>A0A939PJG5_9ACTN</name>
<dbReference type="InterPro" id="IPR002347">
    <property type="entry name" value="SDR_fam"/>
</dbReference>
<organism evidence="3 4">
    <name type="scientific">Actinomadura barringtoniae</name>
    <dbReference type="NCBI Taxonomy" id="1427535"/>
    <lineage>
        <taxon>Bacteria</taxon>
        <taxon>Bacillati</taxon>
        <taxon>Actinomycetota</taxon>
        <taxon>Actinomycetes</taxon>
        <taxon>Streptosporangiales</taxon>
        <taxon>Thermomonosporaceae</taxon>
        <taxon>Actinomadura</taxon>
    </lineage>
</organism>
<dbReference type="EMBL" id="JAGEOJ010000012">
    <property type="protein sequence ID" value="MBO2451218.1"/>
    <property type="molecule type" value="Genomic_DNA"/>
</dbReference>
<dbReference type="Gene3D" id="3.40.50.720">
    <property type="entry name" value="NAD(P)-binding Rossmann-like Domain"/>
    <property type="match status" value="1"/>
</dbReference>
<accession>A0A939PJG5</accession>
<gene>
    <name evidence="3" type="ORF">J4573_29280</name>
</gene>
<evidence type="ECO:0000256" key="2">
    <source>
        <dbReference type="ARBA" id="ARBA00023002"/>
    </source>
</evidence>
<evidence type="ECO:0000313" key="3">
    <source>
        <dbReference type="EMBL" id="MBO2451218.1"/>
    </source>
</evidence>
<protein>
    <submittedName>
        <fullName evidence="3">SDR family oxidoreductase</fullName>
    </submittedName>
</protein>
<dbReference type="PRINTS" id="PR00081">
    <property type="entry name" value="GDHRDH"/>
</dbReference>
<evidence type="ECO:0000313" key="4">
    <source>
        <dbReference type="Proteomes" id="UP000669179"/>
    </source>
</evidence>
<keyword evidence="4" id="KW-1185">Reference proteome</keyword>
<dbReference type="PANTHER" id="PTHR42879:SF6">
    <property type="entry name" value="NADPH-DEPENDENT REDUCTASE BACG"/>
    <property type="match status" value="1"/>
</dbReference>
<comment type="caution">
    <text evidence="3">The sequence shown here is derived from an EMBL/GenBank/DDBJ whole genome shotgun (WGS) entry which is preliminary data.</text>
</comment>
<evidence type="ECO:0000256" key="1">
    <source>
        <dbReference type="ARBA" id="ARBA00006484"/>
    </source>
</evidence>
<dbReference type="SUPFAM" id="SSF51735">
    <property type="entry name" value="NAD(P)-binding Rossmann-fold domains"/>
    <property type="match status" value="1"/>
</dbReference>
<reference evidence="3" key="1">
    <citation type="submission" date="2021-03" db="EMBL/GenBank/DDBJ databases">
        <authorList>
            <person name="Kanchanasin P."/>
            <person name="Saeng-In P."/>
            <person name="Phongsopitanun W."/>
            <person name="Yuki M."/>
            <person name="Kudo T."/>
            <person name="Ohkuma M."/>
            <person name="Tanasupawat S."/>
        </authorList>
    </citation>
    <scope>NUCLEOTIDE SEQUENCE</scope>
    <source>
        <strain evidence="3">GKU 128</strain>
    </source>
</reference>
<keyword evidence="2" id="KW-0560">Oxidoreductase</keyword>